<dbReference type="Proteomes" id="UP001501746">
    <property type="component" value="Unassembled WGS sequence"/>
</dbReference>
<comment type="caution">
    <text evidence="2">The sequence shown here is derived from an EMBL/GenBank/DDBJ whole genome shotgun (WGS) entry which is preliminary data.</text>
</comment>
<feature type="transmembrane region" description="Helical" evidence="1">
    <location>
        <begin position="139"/>
        <end position="157"/>
    </location>
</feature>
<reference evidence="3" key="1">
    <citation type="journal article" date="2019" name="Int. J. Syst. Evol. Microbiol.">
        <title>The Global Catalogue of Microorganisms (GCM) 10K type strain sequencing project: providing services to taxonomists for standard genome sequencing and annotation.</title>
        <authorList>
            <consortium name="The Broad Institute Genomics Platform"/>
            <consortium name="The Broad Institute Genome Sequencing Center for Infectious Disease"/>
            <person name="Wu L."/>
            <person name="Ma J."/>
        </authorList>
    </citation>
    <scope>NUCLEOTIDE SEQUENCE [LARGE SCALE GENOMIC DNA]</scope>
    <source>
        <strain evidence="3">JCM 14323</strain>
    </source>
</reference>
<gene>
    <name evidence="2" type="ORF">GCM10009750_14590</name>
</gene>
<keyword evidence="1" id="KW-0472">Membrane</keyword>
<organism evidence="2 3">
    <name type="scientific">Agromyces salentinus</name>
    <dbReference type="NCBI Taxonomy" id="269421"/>
    <lineage>
        <taxon>Bacteria</taxon>
        <taxon>Bacillati</taxon>
        <taxon>Actinomycetota</taxon>
        <taxon>Actinomycetes</taxon>
        <taxon>Micrococcales</taxon>
        <taxon>Microbacteriaceae</taxon>
        <taxon>Agromyces</taxon>
    </lineage>
</organism>
<dbReference type="EMBL" id="BAAANK010000003">
    <property type="protein sequence ID" value="GAA1831681.1"/>
    <property type="molecule type" value="Genomic_DNA"/>
</dbReference>
<name>A0ABP4YXV1_9MICO</name>
<evidence type="ECO:0000313" key="3">
    <source>
        <dbReference type="Proteomes" id="UP001501746"/>
    </source>
</evidence>
<accession>A0ABP4YXV1</accession>
<keyword evidence="3" id="KW-1185">Reference proteome</keyword>
<protein>
    <submittedName>
        <fullName evidence="2">Uncharacterized protein</fullName>
    </submittedName>
</protein>
<proteinExistence type="predicted"/>
<keyword evidence="1" id="KW-1133">Transmembrane helix</keyword>
<evidence type="ECO:0000313" key="2">
    <source>
        <dbReference type="EMBL" id="GAA1831681.1"/>
    </source>
</evidence>
<sequence>MGITATEIGHRIHASAEVVNRLLLEKGLTHGEPGAYGITDKGAMFGAAIDKENGYGGWAHRNWGWNSWNESVIDELGATPEKIAEVSAAIKAEKAVKRAADKLEAEQYWAGVMAEKAQKFAEDTSEGGTEAGLTNGQKMLIGVTVTVVGVVGGVLIYKGVKRNKRKKAERAERDATAVS</sequence>
<dbReference type="RefSeq" id="WP_157427487.1">
    <property type="nucleotide sequence ID" value="NZ_BAAANK010000003.1"/>
</dbReference>
<evidence type="ECO:0000256" key="1">
    <source>
        <dbReference type="SAM" id="Phobius"/>
    </source>
</evidence>
<keyword evidence="1" id="KW-0812">Transmembrane</keyword>